<reference evidence="1 2" key="1">
    <citation type="submission" date="2015-01" db="EMBL/GenBank/DDBJ databases">
        <title>Evolution of Trichinella species and genotypes.</title>
        <authorList>
            <person name="Korhonen P.K."/>
            <person name="Edoardo P."/>
            <person name="Giuseppe L.R."/>
            <person name="Gasser R.B."/>
        </authorList>
    </citation>
    <scope>NUCLEOTIDE SEQUENCE [LARGE SCALE GENOMIC DNA]</scope>
    <source>
        <strain evidence="1">ISS1029</strain>
    </source>
</reference>
<gene>
    <name evidence="1" type="ORF">T11_17679</name>
</gene>
<protein>
    <submittedName>
        <fullName evidence="1">Uncharacterized protein</fullName>
    </submittedName>
</protein>
<accession>A0A0V1GUJ8</accession>
<evidence type="ECO:0000313" key="2">
    <source>
        <dbReference type="Proteomes" id="UP000055024"/>
    </source>
</evidence>
<proteinExistence type="predicted"/>
<name>A0A0V1GUJ8_9BILA</name>
<organism evidence="1 2">
    <name type="scientific">Trichinella zimbabwensis</name>
    <dbReference type="NCBI Taxonomy" id="268475"/>
    <lineage>
        <taxon>Eukaryota</taxon>
        <taxon>Metazoa</taxon>
        <taxon>Ecdysozoa</taxon>
        <taxon>Nematoda</taxon>
        <taxon>Enoplea</taxon>
        <taxon>Dorylaimia</taxon>
        <taxon>Trichinellida</taxon>
        <taxon>Trichinellidae</taxon>
        <taxon>Trichinella</taxon>
    </lineage>
</organism>
<dbReference type="AlphaFoldDB" id="A0A0V1GUJ8"/>
<comment type="caution">
    <text evidence="1">The sequence shown here is derived from an EMBL/GenBank/DDBJ whole genome shotgun (WGS) entry which is preliminary data.</text>
</comment>
<dbReference type="Proteomes" id="UP000055024">
    <property type="component" value="Unassembled WGS sequence"/>
</dbReference>
<sequence length="336" mass="38165">MPTETVCTNELTAAQLRFCTCRSVGQLCFRHDHLDSRLVQQTAPSESILNTTQPSIHCTLETSARSAQPLEPILVPKLRIRFADFPYLHYSIGQRLFTLETCCGYQYDQVRDLPGVARIFTYRRERSEHRERVGVLWIPESLSPDNPVPGNASLKKKRKLFSKLTTVIFRVRLRYRAIELNANPKEIKALLFVSVTRFRNINRIPFRKHTTTAQNKNTKIVATQQQQKDRLTHVQLLFTWNLAPLQPSRFSLEYLLLPPRSAPTAAPSELTLKTLQSNTVATFLPVSTFITPSPEKPAKVRLVDSAGELLHTPWRIPTSMATVLLSISTNTFSGIS</sequence>
<keyword evidence="2" id="KW-1185">Reference proteome</keyword>
<dbReference type="OrthoDB" id="5919023at2759"/>
<evidence type="ECO:0000313" key="1">
    <source>
        <dbReference type="EMBL" id="KRZ01869.1"/>
    </source>
</evidence>
<dbReference type="EMBL" id="JYDP01000256">
    <property type="protein sequence ID" value="KRZ01869.1"/>
    <property type="molecule type" value="Genomic_DNA"/>
</dbReference>